<sequence length="118" mass="12609">MKFLPLAALIGLGLAKDLAGSYDSSEFVEAVRQVYPNADINCKMFGGKWVKGRHPGTEVYVGEEIVCNIDGGGNGGGNAMEVLDDVHGRCVRHRAQNGPNGLGSYVCSVQETEFDFDA</sequence>
<feature type="signal peptide" evidence="1">
    <location>
        <begin position="1"/>
        <end position="15"/>
    </location>
</feature>
<gene>
    <name evidence="2" type="ORF">MAM_00925</name>
</gene>
<dbReference type="HOGENOM" id="CLU_2073689_0_0_1"/>
<name>A0A0B2X6A9_METAS</name>
<keyword evidence="1" id="KW-0732">Signal</keyword>
<organism evidence="2 3">
    <name type="scientific">Metarhizium album (strain ARSEF 1941)</name>
    <dbReference type="NCBI Taxonomy" id="1081103"/>
    <lineage>
        <taxon>Eukaryota</taxon>
        <taxon>Fungi</taxon>
        <taxon>Dikarya</taxon>
        <taxon>Ascomycota</taxon>
        <taxon>Pezizomycotina</taxon>
        <taxon>Sordariomycetes</taxon>
        <taxon>Hypocreomycetidae</taxon>
        <taxon>Hypocreales</taxon>
        <taxon>Clavicipitaceae</taxon>
        <taxon>Metarhizium</taxon>
    </lineage>
</organism>
<proteinExistence type="predicted"/>
<reference evidence="2 3" key="1">
    <citation type="journal article" date="2014" name="Proc. Natl. Acad. Sci. U.S.A.">
        <title>Trajectory and genomic determinants of fungal-pathogen speciation and host adaptation.</title>
        <authorList>
            <person name="Hu X."/>
            <person name="Xiao G."/>
            <person name="Zheng P."/>
            <person name="Shang Y."/>
            <person name="Su Y."/>
            <person name="Zhang X."/>
            <person name="Liu X."/>
            <person name="Zhan S."/>
            <person name="St Leger R.J."/>
            <person name="Wang C."/>
        </authorList>
    </citation>
    <scope>NUCLEOTIDE SEQUENCE [LARGE SCALE GENOMIC DNA]</scope>
    <source>
        <strain evidence="2 3">ARSEF 1941</strain>
    </source>
</reference>
<evidence type="ECO:0000313" key="2">
    <source>
        <dbReference type="EMBL" id="KHO01924.1"/>
    </source>
</evidence>
<keyword evidence="3" id="KW-1185">Reference proteome</keyword>
<comment type="caution">
    <text evidence="2">The sequence shown here is derived from an EMBL/GenBank/DDBJ whole genome shotgun (WGS) entry which is preliminary data.</text>
</comment>
<evidence type="ECO:0000256" key="1">
    <source>
        <dbReference type="SAM" id="SignalP"/>
    </source>
</evidence>
<accession>A0A0B2X6A9</accession>
<protein>
    <submittedName>
        <fullName evidence="2">Uncharacterized protein</fullName>
    </submittedName>
</protein>
<dbReference type="GeneID" id="63735380"/>
<dbReference type="EMBL" id="AZHE01000001">
    <property type="protein sequence ID" value="KHO01924.1"/>
    <property type="molecule type" value="Genomic_DNA"/>
</dbReference>
<dbReference type="AlphaFoldDB" id="A0A0B2X6A9"/>
<evidence type="ECO:0000313" key="3">
    <source>
        <dbReference type="Proteomes" id="UP000030816"/>
    </source>
</evidence>
<dbReference type="RefSeq" id="XP_040682989.1">
    <property type="nucleotide sequence ID" value="XM_040819724.1"/>
</dbReference>
<dbReference type="Proteomes" id="UP000030816">
    <property type="component" value="Unassembled WGS sequence"/>
</dbReference>
<feature type="chain" id="PRO_5012768452" evidence="1">
    <location>
        <begin position="16"/>
        <end position="118"/>
    </location>
</feature>